<dbReference type="RefSeq" id="NP_001161556.1">
    <property type="nucleotide sequence ID" value="NM_001168084.1"/>
</dbReference>
<evidence type="ECO:0000256" key="6">
    <source>
        <dbReference type="ARBA" id="ARBA00022729"/>
    </source>
</evidence>
<keyword evidence="6" id="KW-0732">Signal</keyword>
<dbReference type="InterPro" id="IPR006201">
    <property type="entry name" value="Neur_channel"/>
</dbReference>
<keyword evidence="7 11" id="KW-1133">Transmembrane helix</keyword>
<comment type="caution">
    <text evidence="11">Lacks conserved residue(s) required for the propagation of feature annotation.</text>
</comment>
<dbReference type="InterPro" id="IPR018000">
    <property type="entry name" value="Neurotransmitter_ion_chnl_CS"/>
</dbReference>
<evidence type="ECO:0000256" key="4">
    <source>
        <dbReference type="ARBA" id="ARBA00022475"/>
    </source>
</evidence>
<dbReference type="Gene3D" id="2.70.170.10">
    <property type="entry name" value="Neurotransmitter-gated ion-channel ligand-binding domain"/>
    <property type="match status" value="1"/>
</dbReference>
<dbReference type="Proteomes" id="UP000694865">
    <property type="component" value="Unplaced"/>
</dbReference>
<feature type="domain" description="Neurotransmitter-gated ion-channel transmembrane" evidence="13">
    <location>
        <begin position="226"/>
        <end position="308"/>
    </location>
</feature>
<dbReference type="InterPro" id="IPR006202">
    <property type="entry name" value="Neur_chan_lig-bd"/>
</dbReference>
<evidence type="ECO:0000256" key="11">
    <source>
        <dbReference type="RuleBase" id="RU000687"/>
    </source>
</evidence>
<dbReference type="CDD" id="cd19049">
    <property type="entry name" value="LGIC_TM_anion"/>
    <property type="match status" value="1"/>
</dbReference>
<evidence type="ECO:0000256" key="8">
    <source>
        <dbReference type="ARBA" id="ARBA00023065"/>
    </source>
</evidence>
<keyword evidence="15" id="KW-1185">Reference proteome</keyword>
<comment type="similarity">
    <text evidence="11">Belongs to the ligand-gated ion channel (TC 1.A.9) family.</text>
</comment>
<dbReference type="Pfam" id="PF02931">
    <property type="entry name" value="Neur_chan_LBD"/>
    <property type="match status" value="1"/>
</dbReference>
<name>D1LX30_SACKO</name>
<evidence type="ECO:0000256" key="10">
    <source>
        <dbReference type="ARBA" id="ARBA00023303"/>
    </source>
</evidence>
<dbReference type="InterPro" id="IPR036719">
    <property type="entry name" value="Neuro-gated_channel_TM_sf"/>
</dbReference>
<accession>D1LX30</accession>
<sequence length="402" mass="46280">MTTSHDAHDMKNTTFFLDSLMGNYDRRLRPNFDGPPTVIYIDIHISRFDSVHEMTMDFGMTVLLRMRWNDPRLSFNLTSQHIPPSSFMVGKIWIPDLYFANEKTAYFHDVTRDNILLRFHPNGDVLFSVRLTLTLACPMKFGKFPMDKQTCHMQMESYGYTTSELEFQWKPDSPITNDTAFELQQFTVTSHEIGRCDKSYYTGEFTCIMVMFVLGRELGYYWLIIFIPSFMLVLLSWVSFWINPFASPARVSLCITSVLTITTQAIGVHETLPKVSYATAIDVWMALCLIFVTASLFEYACVNYCLQRFGKYRLKEALSKAGAEMALMNLGNVEIPLNNPVHQGNGFDGMSRDMTDAYDIEKQLKLHTEVAQALKIDIVCRYVFPACFIAFNVIYWPLILGE</sequence>
<dbReference type="OrthoDB" id="407674at2759"/>
<organism evidence="14">
    <name type="scientific">Saccoglossus kowalevskii</name>
    <name type="common">Acorn worm</name>
    <dbReference type="NCBI Taxonomy" id="10224"/>
    <lineage>
        <taxon>Eukaryota</taxon>
        <taxon>Metazoa</taxon>
        <taxon>Hemichordata</taxon>
        <taxon>Enteropneusta</taxon>
        <taxon>Harrimaniidae</taxon>
        <taxon>Saccoglossus</taxon>
    </lineage>
</organism>
<dbReference type="SUPFAM" id="SSF63712">
    <property type="entry name" value="Nicotinic receptor ligand binding domain-like"/>
    <property type="match status" value="1"/>
</dbReference>
<dbReference type="InterPro" id="IPR006028">
    <property type="entry name" value="GABAA/Glycine_rcpt"/>
</dbReference>
<dbReference type="GO" id="GO:0005886">
    <property type="term" value="C:plasma membrane"/>
    <property type="evidence" value="ECO:0007669"/>
    <property type="project" value="UniProtKB-SubCell"/>
</dbReference>
<dbReference type="SUPFAM" id="SSF90112">
    <property type="entry name" value="Neurotransmitter-gated ion-channel transmembrane pore"/>
    <property type="match status" value="1"/>
</dbReference>
<dbReference type="PANTHER" id="PTHR18945">
    <property type="entry name" value="NEUROTRANSMITTER GATED ION CHANNEL"/>
    <property type="match status" value="1"/>
</dbReference>
<dbReference type="EMBL" id="GU076007">
    <property type="protein sequence ID" value="ACY92536.1"/>
    <property type="molecule type" value="mRNA"/>
</dbReference>
<comment type="subcellular location">
    <subcellularLocation>
        <location evidence="2">Cell membrane</location>
    </subcellularLocation>
    <subcellularLocation>
        <location evidence="1">Membrane</location>
        <topology evidence="1">Multi-pass membrane protein</topology>
    </subcellularLocation>
</comment>
<dbReference type="Gene3D" id="1.20.58.390">
    <property type="entry name" value="Neurotransmitter-gated ion-channel transmembrane domain"/>
    <property type="match status" value="1"/>
</dbReference>
<dbReference type="FunFam" id="2.70.170.10:FF:000014">
    <property type="entry name" value="Glycine receptor subunit beta"/>
    <property type="match status" value="1"/>
</dbReference>
<keyword evidence="4" id="KW-1003">Cell membrane</keyword>
<feature type="domain" description="Neurotransmitter-gated ion-channel ligand-binding" evidence="12">
    <location>
        <begin position="16"/>
        <end position="191"/>
    </location>
</feature>
<keyword evidence="14" id="KW-0675">Receptor</keyword>
<keyword evidence="10 11" id="KW-0407">Ion channel</keyword>
<proteinExistence type="evidence at transcript level"/>
<keyword evidence="5 11" id="KW-0812">Transmembrane</keyword>
<evidence type="ECO:0000259" key="13">
    <source>
        <dbReference type="Pfam" id="PF02932"/>
    </source>
</evidence>
<protein>
    <submittedName>
        <fullName evidence="14 16">Glycine receptor alpha 1 subunit-like protein</fullName>
    </submittedName>
</protein>
<evidence type="ECO:0000256" key="5">
    <source>
        <dbReference type="ARBA" id="ARBA00022692"/>
    </source>
</evidence>
<keyword evidence="9 11" id="KW-0472">Membrane</keyword>
<dbReference type="InterPro" id="IPR038050">
    <property type="entry name" value="Neuro_actylchol_rec"/>
</dbReference>
<evidence type="ECO:0000259" key="12">
    <source>
        <dbReference type="Pfam" id="PF02931"/>
    </source>
</evidence>
<keyword evidence="3 11" id="KW-0813">Transport</keyword>
<evidence type="ECO:0000256" key="2">
    <source>
        <dbReference type="ARBA" id="ARBA00004236"/>
    </source>
</evidence>
<dbReference type="KEGG" id="sko:100313620"/>
<reference evidence="14" key="1">
    <citation type="submission" date="2009-10" db="EMBL/GenBank/DDBJ databases">
        <authorList>
            <person name="Freeman R.M.Jr."/>
            <person name="Wu M.M."/>
            <person name="Gerhart J.J."/>
        </authorList>
    </citation>
    <scope>NUCLEOTIDE SEQUENCE</scope>
</reference>
<keyword evidence="8 11" id="KW-0406">Ion transport</keyword>
<dbReference type="GeneID" id="100313620"/>
<dbReference type="Pfam" id="PF02932">
    <property type="entry name" value="Neur_chan_memb"/>
    <property type="match status" value="1"/>
</dbReference>
<dbReference type="PRINTS" id="PR00252">
    <property type="entry name" value="NRIONCHANNEL"/>
</dbReference>
<dbReference type="InterPro" id="IPR006029">
    <property type="entry name" value="Neurotrans-gated_channel_TM"/>
</dbReference>
<evidence type="ECO:0000313" key="15">
    <source>
        <dbReference type="Proteomes" id="UP000694865"/>
    </source>
</evidence>
<evidence type="ECO:0000256" key="3">
    <source>
        <dbReference type="ARBA" id="ARBA00022448"/>
    </source>
</evidence>
<gene>
    <name evidence="16" type="primary">LOC100313620</name>
</gene>
<dbReference type="GO" id="GO:0004888">
    <property type="term" value="F:transmembrane signaling receptor activity"/>
    <property type="evidence" value="ECO:0007669"/>
    <property type="project" value="InterPro"/>
</dbReference>
<feature type="transmembrane region" description="Helical" evidence="11">
    <location>
        <begin position="219"/>
        <end position="242"/>
    </location>
</feature>
<dbReference type="AlphaFoldDB" id="D1LX30"/>
<evidence type="ECO:0000256" key="7">
    <source>
        <dbReference type="ARBA" id="ARBA00022989"/>
    </source>
</evidence>
<dbReference type="GO" id="GO:0005230">
    <property type="term" value="F:extracellular ligand-gated monoatomic ion channel activity"/>
    <property type="evidence" value="ECO:0007669"/>
    <property type="project" value="InterPro"/>
</dbReference>
<feature type="transmembrane region" description="Helical" evidence="11">
    <location>
        <begin position="382"/>
        <end position="400"/>
    </location>
</feature>
<dbReference type="PRINTS" id="PR00253">
    <property type="entry name" value="GABAARECEPTR"/>
</dbReference>
<evidence type="ECO:0000313" key="16">
    <source>
        <dbReference type="RefSeq" id="NP_001161556.1"/>
    </source>
</evidence>
<evidence type="ECO:0000256" key="9">
    <source>
        <dbReference type="ARBA" id="ARBA00023136"/>
    </source>
</evidence>
<evidence type="ECO:0000256" key="1">
    <source>
        <dbReference type="ARBA" id="ARBA00004141"/>
    </source>
</evidence>
<dbReference type="InterPro" id="IPR036734">
    <property type="entry name" value="Neur_chan_lig-bd_sf"/>
</dbReference>
<dbReference type="PROSITE" id="PS00236">
    <property type="entry name" value="NEUROTR_ION_CHANNEL"/>
    <property type="match status" value="1"/>
</dbReference>
<feature type="transmembrane region" description="Helical" evidence="11">
    <location>
        <begin position="283"/>
        <end position="306"/>
    </location>
</feature>
<reference evidence="16" key="2">
    <citation type="submission" date="2025-05" db="UniProtKB">
        <authorList>
            <consortium name="RefSeq"/>
        </authorList>
    </citation>
    <scope>IDENTIFICATION</scope>
</reference>
<dbReference type="NCBIfam" id="TIGR00860">
    <property type="entry name" value="LIC"/>
    <property type="match status" value="1"/>
</dbReference>
<evidence type="ECO:0000313" key="14">
    <source>
        <dbReference type="EMBL" id="ACY92536.1"/>
    </source>
</evidence>